<dbReference type="Proteomes" id="UP000194236">
    <property type="component" value="Unassembled WGS sequence"/>
</dbReference>
<name>A0A1Y3AN42_EURMA</name>
<sequence length="19" mass="2204">MNFVSVQSMNWVPVNSLNH</sequence>
<dbReference type="AlphaFoldDB" id="A0A1Y3AN42"/>
<gene>
    <name evidence="1" type="ORF">BLA29_011364</name>
</gene>
<evidence type="ECO:0000313" key="1">
    <source>
        <dbReference type="EMBL" id="OTF69859.1"/>
    </source>
</evidence>
<organism evidence="1 2">
    <name type="scientific">Euroglyphus maynei</name>
    <name type="common">Mayne's house dust mite</name>
    <dbReference type="NCBI Taxonomy" id="6958"/>
    <lineage>
        <taxon>Eukaryota</taxon>
        <taxon>Metazoa</taxon>
        <taxon>Ecdysozoa</taxon>
        <taxon>Arthropoda</taxon>
        <taxon>Chelicerata</taxon>
        <taxon>Arachnida</taxon>
        <taxon>Acari</taxon>
        <taxon>Acariformes</taxon>
        <taxon>Sarcoptiformes</taxon>
        <taxon>Astigmata</taxon>
        <taxon>Psoroptidia</taxon>
        <taxon>Analgoidea</taxon>
        <taxon>Pyroglyphidae</taxon>
        <taxon>Pyroglyphinae</taxon>
        <taxon>Euroglyphus</taxon>
    </lineage>
</organism>
<reference evidence="1 2" key="1">
    <citation type="submission" date="2017-03" db="EMBL/GenBank/DDBJ databases">
        <title>Genome Survey of Euroglyphus maynei.</title>
        <authorList>
            <person name="Arlian L.G."/>
            <person name="Morgan M.S."/>
            <person name="Rider S.D."/>
        </authorList>
    </citation>
    <scope>NUCLEOTIDE SEQUENCE [LARGE SCALE GENOMIC DNA]</scope>
    <source>
        <strain evidence="1">Arlian Lab</strain>
        <tissue evidence="1">Whole body</tissue>
    </source>
</reference>
<accession>A0A1Y3AN42</accession>
<dbReference type="EMBL" id="MUJZ01068517">
    <property type="protein sequence ID" value="OTF69859.1"/>
    <property type="molecule type" value="Genomic_DNA"/>
</dbReference>
<evidence type="ECO:0000313" key="2">
    <source>
        <dbReference type="Proteomes" id="UP000194236"/>
    </source>
</evidence>
<protein>
    <submittedName>
        <fullName evidence="1">Uncharacterized protein</fullName>
    </submittedName>
</protein>
<keyword evidence="2" id="KW-1185">Reference proteome</keyword>
<proteinExistence type="predicted"/>
<comment type="caution">
    <text evidence="1">The sequence shown here is derived from an EMBL/GenBank/DDBJ whole genome shotgun (WGS) entry which is preliminary data.</text>
</comment>